<dbReference type="OrthoDB" id="9799970at2"/>
<dbReference type="EMBL" id="BBLT01000008">
    <property type="protein sequence ID" value="GAL86452.1"/>
    <property type="molecule type" value="Genomic_DNA"/>
</dbReference>
<name>A0A098LJ89_9BACT</name>
<evidence type="ECO:0000313" key="2">
    <source>
        <dbReference type="Proteomes" id="UP000030185"/>
    </source>
</evidence>
<reference evidence="1 2" key="1">
    <citation type="submission" date="2014-09" db="EMBL/GenBank/DDBJ databases">
        <title>Sporocytophaga myxococcoides PG-01 genome sequencing.</title>
        <authorList>
            <person name="Liu L."/>
            <person name="Gao P.J."/>
            <person name="Chen G.J."/>
            <person name="Wang L.S."/>
        </authorList>
    </citation>
    <scope>NUCLEOTIDE SEQUENCE [LARGE SCALE GENOMIC DNA]</scope>
    <source>
        <strain evidence="1 2">PG-01</strain>
    </source>
</reference>
<dbReference type="Proteomes" id="UP000030185">
    <property type="component" value="Unassembled WGS sequence"/>
</dbReference>
<gene>
    <name evidence="1" type="ORF">MYP_3681</name>
</gene>
<evidence type="ECO:0000313" key="1">
    <source>
        <dbReference type="EMBL" id="GAL86452.1"/>
    </source>
</evidence>
<organism evidence="1 2">
    <name type="scientific">Sporocytophaga myxococcoides</name>
    <dbReference type="NCBI Taxonomy" id="153721"/>
    <lineage>
        <taxon>Bacteria</taxon>
        <taxon>Pseudomonadati</taxon>
        <taxon>Bacteroidota</taxon>
        <taxon>Cytophagia</taxon>
        <taxon>Cytophagales</taxon>
        <taxon>Cytophagaceae</taxon>
        <taxon>Sporocytophaga</taxon>
    </lineage>
</organism>
<sequence length="72" mass="8425">MSGCRSNWVVKVWYQAQEKEGEFNGNYAFNYITYYSRIGKFLTIYPLAPKYTYNSPYTFFVDCVIDVGGAMF</sequence>
<comment type="caution">
    <text evidence="1">The sequence shown here is derived from an EMBL/GenBank/DDBJ whole genome shotgun (WGS) entry which is preliminary data.</text>
</comment>
<proteinExistence type="predicted"/>
<protein>
    <submittedName>
        <fullName evidence="1">Uncharacterized protein</fullName>
    </submittedName>
</protein>
<keyword evidence="2" id="KW-1185">Reference proteome</keyword>
<dbReference type="STRING" id="153721.MYP_3681"/>
<accession>A0A098LJ89</accession>
<dbReference type="AlphaFoldDB" id="A0A098LJ89"/>